<accession>A0ABU3BUT9</accession>
<dbReference type="PANTHER" id="PTHR43031">
    <property type="entry name" value="FAD-DEPENDENT OXIDOREDUCTASE"/>
    <property type="match status" value="1"/>
</dbReference>
<proteinExistence type="predicted"/>
<organism evidence="3 4">
    <name type="scientific">Rubrivirga litoralis</name>
    <dbReference type="NCBI Taxonomy" id="3075598"/>
    <lineage>
        <taxon>Bacteria</taxon>
        <taxon>Pseudomonadati</taxon>
        <taxon>Rhodothermota</taxon>
        <taxon>Rhodothermia</taxon>
        <taxon>Rhodothermales</taxon>
        <taxon>Rubricoccaceae</taxon>
        <taxon>Rubrivirga</taxon>
    </lineage>
</organism>
<gene>
    <name evidence="3" type="ORF">RM540_15005</name>
</gene>
<feature type="chain" id="PRO_5046667793" evidence="1">
    <location>
        <begin position="20"/>
        <end position="149"/>
    </location>
</feature>
<dbReference type="InterPro" id="IPR050229">
    <property type="entry name" value="GlpE_sulfurtransferase"/>
</dbReference>
<dbReference type="PROSITE" id="PS50206">
    <property type="entry name" value="RHODANESE_3"/>
    <property type="match status" value="1"/>
</dbReference>
<dbReference type="Pfam" id="PF00581">
    <property type="entry name" value="Rhodanese"/>
    <property type="match status" value="1"/>
</dbReference>
<dbReference type="RefSeq" id="WP_311665580.1">
    <property type="nucleotide sequence ID" value="NZ_JAVRHT010000049.1"/>
</dbReference>
<feature type="signal peptide" evidence="1">
    <location>
        <begin position="1"/>
        <end position="19"/>
    </location>
</feature>
<name>A0ABU3BUT9_9BACT</name>
<dbReference type="SMART" id="SM00450">
    <property type="entry name" value="RHOD"/>
    <property type="match status" value="1"/>
</dbReference>
<sequence>MLYALLCVSLFAAPGGADHAPEPPRPGATVTAAPPADSVDVARLSPEEAAAFLAETPDAVVVDVRTPAEVAASGRLAGAIVLDVTAPGFETRALNALDLDRPLLVYCRSGTRAERAARRLAVLGASRLANAGGFDALAAAGLATEPYTP</sequence>
<keyword evidence="1" id="KW-0732">Signal</keyword>
<evidence type="ECO:0000313" key="3">
    <source>
        <dbReference type="EMBL" id="MDT0633062.1"/>
    </source>
</evidence>
<dbReference type="Gene3D" id="3.40.250.10">
    <property type="entry name" value="Rhodanese-like domain"/>
    <property type="match status" value="1"/>
</dbReference>
<feature type="domain" description="Rhodanese" evidence="2">
    <location>
        <begin position="55"/>
        <end position="146"/>
    </location>
</feature>
<protein>
    <submittedName>
        <fullName evidence="3">Rhodanese-like domain-containing protein</fullName>
    </submittedName>
</protein>
<keyword evidence="4" id="KW-1185">Reference proteome</keyword>
<dbReference type="InterPro" id="IPR001763">
    <property type="entry name" value="Rhodanese-like_dom"/>
</dbReference>
<evidence type="ECO:0000313" key="4">
    <source>
        <dbReference type="Proteomes" id="UP001267426"/>
    </source>
</evidence>
<dbReference type="SUPFAM" id="SSF52821">
    <property type="entry name" value="Rhodanese/Cell cycle control phosphatase"/>
    <property type="match status" value="1"/>
</dbReference>
<reference evidence="3 4" key="1">
    <citation type="submission" date="2023-09" db="EMBL/GenBank/DDBJ databases">
        <authorList>
            <person name="Rey-Velasco X."/>
        </authorList>
    </citation>
    <scope>NUCLEOTIDE SEQUENCE [LARGE SCALE GENOMIC DNA]</scope>
    <source>
        <strain evidence="3 4">F394</strain>
    </source>
</reference>
<dbReference type="EMBL" id="JAVRHT010000049">
    <property type="protein sequence ID" value="MDT0633062.1"/>
    <property type="molecule type" value="Genomic_DNA"/>
</dbReference>
<comment type="caution">
    <text evidence="3">The sequence shown here is derived from an EMBL/GenBank/DDBJ whole genome shotgun (WGS) entry which is preliminary data.</text>
</comment>
<dbReference type="Proteomes" id="UP001267426">
    <property type="component" value="Unassembled WGS sequence"/>
</dbReference>
<evidence type="ECO:0000256" key="1">
    <source>
        <dbReference type="SAM" id="SignalP"/>
    </source>
</evidence>
<dbReference type="CDD" id="cd00158">
    <property type="entry name" value="RHOD"/>
    <property type="match status" value="1"/>
</dbReference>
<evidence type="ECO:0000259" key="2">
    <source>
        <dbReference type="PROSITE" id="PS50206"/>
    </source>
</evidence>
<dbReference type="InterPro" id="IPR036873">
    <property type="entry name" value="Rhodanese-like_dom_sf"/>
</dbReference>
<dbReference type="PANTHER" id="PTHR43031:SF1">
    <property type="entry name" value="PYRIDINE NUCLEOTIDE-DISULPHIDE OXIDOREDUCTASE"/>
    <property type="match status" value="1"/>
</dbReference>